<proteinExistence type="inferred from homology"/>
<dbReference type="Pfam" id="PF00474">
    <property type="entry name" value="SSF"/>
    <property type="match status" value="1"/>
</dbReference>
<keyword evidence="5 9" id="KW-1133">Transmembrane helix</keyword>
<evidence type="ECO:0000256" key="4">
    <source>
        <dbReference type="ARBA" id="ARBA00022692"/>
    </source>
</evidence>
<evidence type="ECO:0000256" key="6">
    <source>
        <dbReference type="ARBA" id="ARBA00023136"/>
    </source>
</evidence>
<feature type="transmembrane region" description="Helical" evidence="9">
    <location>
        <begin position="419"/>
        <end position="439"/>
    </location>
</feature>
<feature type="transmembrane region" description="Helical" evidence="9">
    <location>
        <begin position="266"/>
        <end position="288"/>
    </location>
</feature>
<protein>
    <submittedName>
        <fullName evidence="10">Sodium:proline symporter</fullName>
    </submittedName>
</protein>
<evidence type="ECO:0000256" key="7">
    <source>
        <dbReference type="RuleBase" id="RU362091"/>
    </source>
</evidence>
<dbReference type="PANTHER" id="PTHR48086">
    <property type="entry name" value="SODIUM/PROLINE SYMPORTER-RELATED"/>
    <property type="match status" value="1"/>
</dbReference>
<dbReference type="GeneID" id="82876427"/>
<feature type="transmembrane region" description="Helical" evidence="9">
    <location>
        <begin position="364"/>
        <end position="383"/>
    </location>
</feature>
<comment type="subcellular location">
    <subcellularLocation>
        <location evidence="1">Membrane</location>
        <topology evidence="1">Multi-pass membrane protein</topology>
    </subcellularLocation>
</comment>
<dbReference type="EMBL" id="CP004350">
    <property type="protein sequence ID" value="AHI18805.1"/>
    <property type="molecule type" value="Genomic_DNA"/>
</dbReference>
<feature type="transmembrane region" description="Helical" evidence="9">
    <location>
        <begin position="6"/>
        <end position="25"/>
    </location>
</feature>
<sequence>MNIGTTVLISAVSLLVIGIGAYIAYIVGKKHNSSEDWMVGGRSLPVYVVGFSQAATAVGGGVLVAHVGIAYSWGLSIFWYELFVVLGMLIIVLFARWLHKGNFSTIPEVFARLFGDSKTLLAIIAVAVILVPFGWLATQFVAFASLFGEVTGIATTPLIIVMAVISVLFVLPGGLTSVAWSDFFFGVFMVIGSVVVAGYAIYQAGGLGEIVSNVPAEITAVPEGFGAAGVMTILLWAFSILPGTVTNQMYYQRIFASKTVRQGRQGIYIAAAGIILAGFYALIIGLAVRSMNGGLGVENREQAAGWFLGQIPAWLLAIYGAFLMATIVSTTGSALQSVVANLVHDLRNAFVSEKRLENSNMVTVSRWCTIAVTLVAALLAVLYPQALELLVATYAYSASVLAVPLICGMILIKRGQIPVMVSYLSMAAGLLGCAIAHVMGTEIPYAIYGIVASLIVFIIAYMTIKPKNAQAQTQTEPQPEPASQNDVAATD</sequence>
<gene>
    <name evidence="10" type="ORF">CCASEI_01100</name>
</gene>
<feature type="transmembrane region" description="Helical" evidence="9">
    <location>
        <begin position="445"/>
        <end position="464"/>
    </location>
</feature>
<evidence type="ECO:0000256" key="1">
    <source>
        <dbReference type="ARBA" id="ARBA00004141"/>
    </source>
</evidence>
<keyword evidence="11" id="KW-1185">Reference proteome</keyword>
<dbReference type="PANTHER" id="PTHR48086:SF7">
    <property type="entry name" value="SODIUM-SOLUTE SYMPORTER-RELATED"/>
    <property type="match status" value="1"/>
</dbReference>
<evidence type="ECO:0000256" key="5">
    <source>
        <dbReference type="ARBA" id="ARBA00022989"/>
    </source>
</evidence>
<feature type="transmembrane region" description="Helical" evidence="9">
    <location>
        <begin position="183"/>
        <end position="205"/>
    </location>
</feature>
<keyword evidence="3" id="KW-0813">Transport</keyword>
<feature type="region of interest" description="Disordered" evidence="8">
    <location>
        <begin position="470"/>
        <end position="491"/>
    </location>
</feature>
<dbReference type="CDD" id="cd10322">
    <property type="entry name" value="SLC5sbd"/>
    <property type="match status" value="1"/>
</dbReference>
<dbReference type="Gene3D" id="1.20.1730.10">
    <property type="entry name" value="Sodium/glucose cotransporter"/>
    <property type="match status" value="1"/>
</dbReference>
<name>A0ABN4C896_9CORY</name>
<dbReference type="PROSITE" id="PS50283">
    <property type="entry name" value="NA_SOLUT_SYMP_3"/>
    <property type="match status" value="1"/>
</dbReference>
<evidence type="ECO:0000313" key="11">
    <source>
        <dbReference type="Proteomes" id="UP000019226"/>
    </source>
</evidence>
<evidence type="ECO:0000256" key="2">
    <source>
        <dbReference type="ARBA" id="ARBA00006434"/>
    </source>
</evidence>
<reference evidence="11" key="1">
    <citation type="submission" date="2013-02" db="EMBL/GenBank/DDBJ databases">
        <title>The complete genome sequence of Corynebacterium casei LMG S-19264 (=DSM 44701).</title>
        <authorList>
            <person name="Ruckert C."/>
            <person name="Albersmeier A."/>
            <person name="Kalinowski J."/>
        </authorList>
    </citation>
    <scope>NUCLEOTIDE SEQUENCE [LARGE SCALE GENOMIC DNA]</scope>
    <source>
        <strain evidence="11">LMG S-19264</strain>
    </source>
</reference>
<dbReference type="InterPro" id="IPR050277">
    <property type="entry name" value="Sodium:Solute_Symporter"/>
</dbReference>
<feature type="transmembrane region" description="Helical" evidence="9">
    <location>
        <begin position="150"/>
        <end position="171"/>
    </location>
</feature>
<feature type="transmembrane region" description="Helical" evidence="9">
    <location>
        <begin position="119"/>
        <end position="144"/>
    </location>
</feature>
<comment type="similarity">
    <text evidence="2 7">Belongs to the sodium:solute symporter (SSF) (TC 2.A.21) family.</text>
</comment>
<evidence type="ECO:0000313" key="10">
    <source>
        <dbReference type="EMBL" id="AHI18805.1"/>
    </source>
</evidence>
<organism evidence="10 11">
    <name type="scientific">Corynebacterium casei LMG S-19264</name>
    <dbReference type="NCBI Taxonomy" id="1285583"/>
    <lineage>
        <taxon>Bacteria</taxon>
        <taxon>Bacillati</taxon>
        <taxon>Actinomycetota</taxon>
        <taxon>Actinomycetes</taxon>
        <taxon>Mycobacteriales</taxon>
        <taxon>Corynebacteriaceae</taxon>
        <taxon>Corynebacterium</taxon>
    </lineage>
</organism>
<evidence type="ECO:0000256" key="9">
    <source>
        <dbReference type="SAM" id="Phobius"/>
    </source>
</evidence>
<feature type="transmembrane region" description="Helical" evidence="9">
    <location>
        <begin position="225"/>
        <end position="245"/>
    </location>
</feature>
<dbReference type="Proteomes" id="UP000019226">
    <property type="component" value="Chromosome"/>
</dbReference>
<feature type="transmembrane region" description="Helical" evidence="9">
    <location>
        <begin position="77"/>
        <end position="98"/>
    </location>
</feature>
<dbReference type="InterPro" id="IPR038377">
    <property type="entry name" value="Na/Glc_symporter_sf"/>
</dbReference>
<keyword evidence="4 9" id="KW-0812">Transmembrane</keyword>
<dbReference type="InterPro" id="IPR001734">
    <property type="entry name" value="Na/solute_symporter"/>
</dbReference>
<feature type="transmembrane region" description="Helical" evidence="9">
    <location>
        <begin position="389"/>
        <end position="412"/>
    </location>
</feature>
<feature type="transmembrane region" description="Helical" evidence="9">
    <location>
        <begin position="46"/>
        <end position="71"/>
    </location>
</feature>
<evidence type="ECO:0000256" key="8">
    <source>
        <dbReference type="SAM" id="MobiDB-lite"/>
    </source>
</evidence>
<dbReference type="RefSeq" id="WP_006823815.1">
    <property type="nucleotide sequence ID" value="NZ_CP004350.1"/>
</dbReference>
<keyword evidence="6 9" id="KW-0472">Membrane</keyword>
<evidence type="ECO:0000256" key="3">
    <source>
        <dbReference type="ARBA" id="ARBA00022448"/>
    </source>
</evidence>
<accession>A0ABN4C896</accession>